<dbReference type="GO" id="GO:0000132">
    <property type="term" value="P:establishment of mitotic spindle orientation"/>
    <property type="evidence" value="ECO:0007669"/>
    <property type="project" value="TreeGrafter"/>
</dbReference>
<dbReference type="GO" id="GO:0045176">
    <property type="term" value="P:apical protein localization"/>
    <property type="evidence" value="ECO:0007669"/>
    <property type="project" value="TreeGrafter"/>
</dbReference>
<evidence type="ECO:0000259" key="2">
    <source>
        <dbReference type="Pfam" id="PF19427"/>
    </source>
</evidence>
<dbReference type="GO" id="GO:0008093">
    <property type="term" value="F:cytoskeletal anchor activity"/>
    <property type="evidence" value="ECO:0007669"/>
    <property type="project" value="TreeGrafter"/>
</dbReference>
<dbReference type="AlphaFoldDB" id="A0AA39EY03"/>
<feature type="domain" description="Protein inscuteable homologue C-terminal" evidence="2">
    <location>
        <begin position="482"/>
        <end position="754"/>
    </location>
</feature>
<comment type="caution">
    <text evidence="3">The sequence shown here is derived from an EMBL/GenBank/DDBJ whole genome shotgun (WGS) entry which is preliminary data.</text>
</comment>
<accession>A0AA39EY03</accession>
<reference evidence="3" key="1">
    <citation type="journal article" date="2023" name="bioRxiv">
        <title>Scaffold-level genome assemblies of two parasitoid biocontrol wasps reveal the parthenogenesis mechanism and an associated novel virus.</title>
        <authorList>
            <person name="Inwood S."/>
            <person name="Skelly J."/>
            <person name="Guhlin J."/>
            <person name="Harrop T."/>
            <person name="Goldson S."/>
            <person name="Dearden P."/>
        </authorList>
    </citation>
    <scope>NUCLEOTIDE SEQUENCE</scope>
    <source>
        <strain evidence="3">Irish</strain>
        <tissue evidence="3">Whole body</tissue>
    </source>
</reference>
<dbReference type="EMBL" id="JAQQBS010001424">
    <property type="protein sequence ID" value="KAK0158894.1"/>
    <property type="molecule type" value="Genomic_DNA"/>
</dbReference>
<dbReference type="Gene3D" id="1.25.10.10">
    <property type="entry name" value="Leucine-rich Repeat Variant"/>
    <property type="match status" value="2"/>
</dbReference>
<feature type="region of interest" description="Disordered" evidence="1">
    <location>
        <begin position="282"/>
        <end position="319"/>
    </location>
</feature>
<dbReference type="InterPro" id="IPR011989">
    <property type="entry name" value="ARM-like"/>
</dbReference>
<dbReference type="PANTHER" id="PTHR21386">
    <property type="entry name" value="INSCUTEABLE"/>
    <property type="match status" value="1"/>
</dbReference>
<dbReference type="Proteomes" id="UP001168990">
    <property type="component" value="Unassembled WGS sequence"/>
</dbReference>
<evidence type="ECO:0000313" key="4">
    <source>
        <dbReference type="Proteomes" id="UP001168990"/>
    </source>
</evidence>
<dbReference type="GO" id="GO:0009786">
    <property type="term" value="P:regulation of asymmetric cell division"/>
    <property type="evidence" value="ECO:0007669"/>
    <property type="project" value="TreeGrafter"/>
</dbReference>
<name>A0AA39EY03_9HYME</name>
<organism evidence="3 4">
    <name type="scientific">Microctonus aethiopoides</name>
    <dbReference type="NCBI Taxonomy" id="144406"/>
    <lineage>
        <taxon>Eukaryota</taxon>
        <taxon>Metazoa</taxon>
        <taxon>Ecdysozoa</taxon>
        <taxon>Arthropoda</taxon>
        <taxon>Hexapoda</taxon>
        <taxon>Insecta</taxon>
        <taxon>Pterygota</taxon>
        <taxon>Neoptera</taxon>
        <taxon>Endopterygota</taxon>
        <taxon>Hymenoptera</taxon>
        <taxon>Apocrita</taxon>
        <taxon>Ichneumonoidea</taxon>
        <taxon>Braconidae</taxon>
        <taxon>Euphorinae</taxon>
        <taxon>Microctonus</taxon>
    </lineage>
</organism>
<evidence type="ECO:0000256" key="1">
    <source>
        <dbReference type="SAM" id="MobiDB-lite"/>
    </source>
</evidence>
<feature type="compositionally biased region" description="Basic residues" evidence="1">
    <location>
        <begin position="174"/>
        <end position="185"/>
    </location>
</feature>
<dbReference type="InterPro" id="IPR016024">
    <property type="entry name" value="ARM-type_fold"/>
</dbReference>
<gene>
    <name evidence="3" type="ORF">PV328_009833</name>
</gene>
<dbReference type="Pfam" id="PF19427">
    <property type="entry name" value="Insc_C"/>
    <property type="match status" value="1"/>
</dbReference>
<dbReference type="GO" id="GO:0045179">
    <property type="term" value="C:apical cortex"/>
    <property type="evidence" value="ECO:0007669"/>
    <property type="project" value="TreeGrafter"/>
</dbReference>
<dbReference type="SUPFAM" id="SSF48371">
    <property type="entry name" value="ARM repeat"/>
    <property type="match status" value="1"/>
</dbReference>
<evidence type="ECO:0000313" key="3">
    <source>
        <dbReference type="EMBL" id="KAK0158894.1"/>
    </source>
</evidence>
<feature type="compositionally biased region" description="Low complexity" evidence="1">
    <location>
        <begin position="294"/>
        <end position="308"/>
    </location>
</feature>
<sequence length="806" mass="89913">MSGFKRMQSKVFWSHMAAQDFDNAPLLRSNSCNSTSKIHQNSYCNLGRDSDTDDNDRSINNSPNRSIVDVTTINAIGHKDRIININNNVNIITEDCVQQQSSRIQCDKWNESNQNAKEYNEESVDLTKIKNPIPIIKRSFSPLEQGHGSLDSGFSDSEHSREGQSAGNIDNISTRRRRRRRKRSRDRRDSIGMNFHHSRLNLIWMENELTSTPSHTSTPKRNIPEFKERHNSQYNENLVLGNINKDAHSNQRIEEEQNEASVVLAPVFIRKSADEECLDDFLYTNEPPEDDDVPSTSSSSTSRDSTPSFNGPWYSRISTESSSKSTSISIEKNHRMIFKEQIYSSVKMWLKDLIQDTEYESCVTLQSKALPKRKRLCEMNEEEQSKDLKMMTAKATAAATELLVRADGFTKNIQNVIAKISHVENGRSQRELLRCIEEEAFSILSELGAPPPRRIHDGSLRCILNQIESLNNMVNCNLNARLDFYIERVVRGLEDAPRESGSVARGALAALTALGLAGSRAGNSIARCSGVRTLLTSLVSASRLSSELRASTLRALTSVCCCPLAINYFVKDGGPEILMDLLTSKRTPESEKMEATALVVQITAPWTDALGLSHLEPFGNILIDVLTHLAEETKCGQTLLLCGAALNNLADSKTCMEAIVQCDSVRRLLRCVKKSPGANIWLMEQVVLLINKLAKSFEGRKHLAKAKASVALVSFLRMTPPGLEETYQRLSIAAATALTRLCVDEEIAKQVVAVGGADCLPNHHLHDDNEDIDEQLGILKYSKSLRIACKRAAKRIDDAKACDYAI</sequence>
<feature type="region of interest" description="Disordered" evidence="1">
    <location>
        <begin position="141"/>
        <end position="192"/>
    </location>
</feature>
<proteinExistence type="predicted"/>
<dbReference type="PANTHER" id="PTHR21386:SF0">
    <property type="entry name" value="PROTEIN INSCUTEABLE HOMOLOG"/>
    <property type="match status" value="1"/>
</dbReference>
<keyword evidence="4" id="KW-1185">Reference proteome</keyword>
<dbReference type="InterPro" id="IPR039921">
    <property type="entry name" value="Inscuteable"/>
</dbReference>
<dbReference type="InterPro" id="IPR045789">
    <property type="entry name" value="Insc_C"/>
</dbReference>
<dbReference type="GO" id="GO:0008356">
    <property type="term" value="P:asymmetric cell division"/>
    <property type="evidence" value="ECO:0007669"/>
    <property type="project" value="InterPro"/>
</dbReference>
<reference evidence="3" key="2">
    <citation type="submission" date="2023-03" db="EMBL/GenBank/DDBJ databases">
        <authorList>
            <person name="Inwood S.N."/>
            <person name="Skelly J.G."/>
            <person name="Guhlin J."/>
            <person name="Harrop T.W.R."/>
            <person name="Goldson S.G."/>
            <person name="Dearden P.K."/>
        </authorList>
    </citation>
    <scope>NUCLEOTIDE SEQUENCE</scope>
    <source>
        <strain evidence="3">Irish</strain>
        <tissue evidence="3">Whole body</tissue>
    </source>
</reference>
<feature type="compositionally biased region" description="Polar residues" evidence="1">
    <location>
        <begin position="163"/>
        <end position="172"/>
    </location>
</feature>
<protein>
    <recommendedName>
        <fullName evidence="2">Protein inscuteable homologue C-terminal domain-containing protein</fullName>
    </recommendedName>
</protein>